<evidence type="ECO:0000256" key="10">
    <source>
        <dbReference type="SAM" id="MobiDB-lite"/>
    </source>
</evidence>
<evidence type="ECO:0000259" key="13">
    <source>
        <dbReference type="Pfam" id="PF25917"/>
    </source>
</evidence>
<gene>
    <name evidence="15" type="ordered locus">Zmob_0341</name>
</gene>
<evidence type="ECO:0000256" key="5">
    <source>
        <dbReference type="ARBA" id="ARBA00022519"/>
    </source>
</evidence>
<comment type="similarity">
    <text evidence="2">Belongs to the membrane fusion protein (MFP) (TC 8.A.1) family.</text>
</comment>
<dbReference type="InterPro" id="IPR050739">
    <property type="entry name" value="MFP"/>
</dbReference>
<reference evidence="15 16" key="1">
    <citation type="journal article" date="2011" name="J. Bacteriol.">
        <title>Genome sequence of the ethanol-producing Zymomonas mobilis subsp. mobilis lectotype strain ATCC 10988.</title>
        <authorList>
            <person name="Pappas K.M."/>
            <person name="Kouvelis V.N."/>
            <person name="Saunders E."/>
            <person name="Brettin T.S."/>
            <person name="Bruce D."/>
            <person name="Detter C."/>
            <person name="Balakireva M."/>
            <person name="Han C.S."/>
            <person name="Savvakis G."/>
            <person name="Kyrpides N.C."/>
            <person name="Typas M.A."/>
        </authorList>
    </citation>
    <scope>NUCLEOTIDE SEQUENCE [LARGE SCALE GENOMIC DNA]</scope>
    <source>
        <strain evidence="16">ATCC 10988 / DSM 424 / CCUG 17860 / LMG 404 / NCIMB 8938 / NRRL B-806 / ZM1</strain>
    </source>
</reference>
<keyword evidence="3" id="KW-0813">Transport</keyword>
<keyword evidence="9" id="KW-0175">Coiled coil</keyword>
<feature type="coiled-coil region" evidence="9">
    <location>
        <begin position="144"/>
        <end position="178"/>
    </location>
</feature>
<accession>A0A0H3G083</accession>
<dbReference type="GeneID" id="79903890"/>
<feature type="domain" description="Multidrug resistance protein MdtA-like alpha-helical hairpin" evidence="12">
    <location>
        <begin position="158"/>
        <end position="221"/>
    </location>
</feature>
<evidence type="ECO:0000256" key="3">
    <source>
        <dbReference type="ARBA" id="ARBA00022448"/>
    </source>
</evidence>
<name>A0A0H3G083_ZYMMA</name>
<dbReference type="Gene3D" id="2.40.30.170">
    <property type="match status" value="1"/>
</dbReference>
<dbReference type="PANTHER" id="PTHR30386:SF19">
    <property type="entry name" value="MULTIDRUG EXPORT PROTEIN EMRA-RELATED"/>
    <property type="match status" value="1"/>
</dbReference>
<feature type="region of interest" description="Disordered" evidence="10">
    <location>
        <begin position="1"/>
        <end position="40"/>
    </location>
</feature>
<dbReference type="Pfam" id="PF25963">
    <property type="entry name" value="Beta-barrel_AAEA"/>
    <property type="match status" value="1"/>
</dbReference>
<feature type="domain" description="Multidrug resistance protein MdtA-like barrel-sandwich hybrid" evidence="13">
    <location>
        <begin position="83"/>
        <end position="297"/>
    </location>
</feature>
<sequence length="401" mass="43188">MADNNTTVQAAADQGDSKLSLDKQDATQNTASEPDEQNKSNRKRWLRSLAILLIVIAIIYGIWYFLVGSRHASTDNAYTNAESAQVMALVSGPVAQVFVSDTQQVQKGDLLVRLNPDDQKISLAKAEADFAAAERKFGQTSASSDALSQAIVAQQANVEQAEANYLSAQSTYHRAETDYNRRRSLVESGAVSRDEMTAISNALEKARAALLQSHAAVDQAHAAKEEAIGNFEANQALIKNTTVSTNPQVRAAKAALDQARLDNSRLEIRAPMAGVVTQRQVQVGQRVNVGTPIATIVPIEQIYVDANFKETQLGKVKVGQTATVKSDLYGGDVVYHGHVVGFSGGTGSAFSLIPAQNATGNWIKVVQRLPVRIALDPKELRAHPLRVGLSMEADIDLSSKN</sequence>
<dbReference type="eggNOG" id="COG1566">
    <property type="taxonomic scope" value="Bacteria"/>
</dbReference>
<keyword evidence="4" id="KW-1003">Cell membrane</keyword>
<evidence type="ECO:0000256" key="6">
    <source>
        <dbReference type="ARBA" id="ARBA00022692"/>
    </source>
</evidence>
<evidence type="ECO:0000256" key="2">
    <source>
        <dbReference type="ARBA" id="ARBA00009477"/>
    </source>
</evidence>
<dbReference type="GO" id="GO:1990961">
    <property type="term" value="P:xenobiotic detoxification by transmembrane export across the plasma membrane"/>
    <property type="evidence" value="ECO:0007669"/>
    <property type="project" value="UniProtKB-ARBA"/>
</dbReference>
<dbReference type="PRINTS" id="PR01490">
    <property type="entry name" value="RTXTOXIND"/>
</dbReference>
<evidence type="ECO:0000256" key="7">
    <source>
        <dbReference type="ARBA" id="ARBA00022989"/>
    </source>
</evidence>
<evidence type="ECO:0000259" key="12">
    <source>
        <dbReference type="Pfam" id="PF25876"/>
    </source>
</evidence>
<dbReference type="FunFam" id="2.40.30.170:FF:000003">
    <property type="entry name" value="Multidrug resistance protein A"/>
    <property type="match status" value="1"/>
</dbReference>
<keyword evidence="6 11" id="KW-0812">Transmembrane</keyword>
<dbReference type="GO" id="GO:0046677">
    <property type="term" value="P:response to antibiotic"/>
    <property type="evidence" value="ECO:0007669"/>
    <property type="project" value="UniProtKB-ARBA"/>
</dbReference>
<protein>
    <submittedName>
        <fullName evidence="15">Efflux pump membrane protein</fullName>
    </submittedName>
</protein>
<dbReference type="Pfam" id="PF25876">
    <property type="entry name" value="HH_MFP_RND"/>
    <property type="match status" value="1"/>
</dbReference>
<evidence type="ECO:0000256" key="8">
    <source>
        <dbReference type="ARBA" id="ARBA00023136"/>
    </source>
</evidence>
<keyword evidence="7 11" id="KW-1133">Transmembrane helix</keyword>
<evidence type="ECO:0000256" key="4">
    <source>
        <dbReference type="ARBA" id="ARBA00022475"/>
    </source>
</evidence>
<keyword evidence="8 11" id="KW-0472">Membrane</keyword>
<dbReference type="EMBL" id="CP002850">
    <property type="protein sequence ID" value="AEH62191.1"/>
    <property type="molecule type" value="Genomic_DNA"/>
</dbReference>
<organism evidence="15 16">
    <name type="scientific">Zymomonas mobilis subsp. mobilis (strain ATCC 10988 / DSM 424 / LMG 404 / NCIMB 8938 / NRRL B-806 / ZM1)</name>
    <dbReference type="NCBI Taxonomy" id="555217"/>
    <lineage>
        <taxon>Bacteria</taxon>
        <taxon>Pseudomonadati</taxon>
        <taxon>Pseudomonadota</taxon>
        <taxon>Alphaproteobacteria</taxon>
        <taxon>Sphingomonadales</taxon>
        <taxon>Zymomonadaceae</taxon>
        <taxon>Zymomonas</taxon>
    </lineage>
</organism>
<dbReference type="Gene3D" id="2.40.50.100">
    <property type="match status" value="1"/>
</dbReference>
<dbReference type="AlphaFoldDB" id="A0A0H3G083"/>
<dbReference type="Pfam" id="PF25917">
    <property type="entry name" value="BSH_RND"/>
    <property type="match status" value="1"/>
</dbReference>
<dbReference type="OrthoDB" id="9811754at2"/>
<dbReference type="KEGG" id="zmm:Zmob_0341"/>
<dbReference type="Proteomes" id="UP000001494">
    <property type="component" value="Chromosome"/>
</dbReference>
<dbReference type="SUPFAM" id="SSF111369">
    <property type="entry name" value="HlyD-like secretion proteins"/>
    <property type="match status" value="2"/>
</dbReference>
<dbReference type="InterPro" id="IPR058625">
    <property type="entry name" value="MdtA-like_BSH"/>
</dbReference>
<feature type="compositionally biased region" description="Basic and acidic residues" evidence="10">
    <location>
        <begin position="15"/>
        <end position="25"/>
    </location>
</feature>
<dbReference type="InterPro" id="IPR058624">
    <property type="entry name" value="MdtA-like_HH"/>
</dbReference>
<dbReference type="RefSeq" id="WP_011240818.1">
    <property type="nucleotide sequence ID" value="NC_017262.1"/>
</dbReference>
<dbReference type="GO" id="GO:0015721">
    <property type="term" value="P:bile acid and bile salt transport"/>
    <property type="evidence" value="ECO:0007669"/>
    <property type="project" value="UniProtKB-ARBA"/>
</dbReference>
<evidence type="ECO:0000313" key="16">
    <source>
        <dbReference type="Proteomes" id="UP000001494"/>
    </source>
</evidence>
<evidence type="ECO:0000256" key="11">
    <source>
        <dbReference type="SAM" id="Phobius"/>
    </source>
</evidence>
<comment type="subcellular location">
    <subcellularLocation>
        <location evidence="1">Cell inner membrane</location>
        <topology evidence="1">Single-pass membrane protein</topology>
    </subcellularLocation>
</comment>
<evidence type="ECO:0000256" key="1">
    <source>
        <dbReference type="ARBA" id="ARBA00004377"/>
    </source>
</evidence>
<dbReference type="PANTHER" id="PTHR30386">
    <property type="entry name" value="MEMBRANE FUSION SUBUNIT OF EMRAB-TOLC MULTIDRUG EFFLUX PUMP"/>
    <property type="match status" value="1"/>
</dbReference>
<dbReference type="HOGENOM" id="CLU_018816_15_0_5"/>
<proteinExistence type="inferred from homology"/>
<feature type="transmembrane region" description="Helical" evidence="11">
    <location>
        <begin position="45"/>
        <end position="66"/>
    </location>
</feature>
<dbReference type="Gene3D" id="1.10.287.470">
    <property type="entry name" value="Helix hairpin bin"/>
    <property type="match status" value="2"/>
</dbReference>
<evidence type="ECO:0000256" key="9">
    <source>
        <dbReference type="SAM" id="Coils"/>
    </source>
</evidence>
<dbReference type="GO" id="GO:0005886">
    <property type="term" value="C:plasma membrane"/>
    <property type="evidence" value="ECO:0007669"/>
    <property type="project" value="UniProtKB-SubCell"/>
</dbReference>
<evidence type="ECO:0000313" key="15">
    <source>
        <dbReference type="EMBL" id="AEH62191.1"/>
    </source>
</evidence>
<evidence type="ECO:0000259" key="14">
    <source>
        <dbReference type="Pfam" id="PF25963"/>
    </source>
</evidence>
<dbReference type="InterPro" id="IPR058634">
    <property type="entry name" value="AaeA-lik-b-barrel"/>
</dbReference>
<keyword evidence="5" id="KW-0997">Cell inner membrane</keyword>
<feature type="domain" description="p-hydroxybenzoic acid efflux pump subunit AaeA-like beta-barrel" evidence="14">
    <location>
        <begin position="302"/>
        <end position="379"/>
    </location>
</feature>